<dbReference type="RefSeq" id="WP_310005554.1">
    <property type="nucleotide sequence ID" value="NZ_JAVDTX010000003.1"/>
</dbReference>
<evidence type="ECO:0000313" key="2">
    <source>
        <dbReference type="EMBL" id="MDR6844815.1"/>
    </source>
</evidence>
<dbReference type="Proteomes" id="UP001261871">
    <property type="component" value="Unassembled WGS sequence"/>
</dbReference>
<dbReference type="EMBL" id="JAVDTX010000003">
    <property type="protein sequence ID" value="MDR6844815.1"/>
    <property type="molecule type" value="Genomic_DNA"/>
</dbReference>
<dbReference type="Pfam" id="PF09848">
    <property type="entry name" value="SLFN-g3_helicase"/>
    <property type="match status" value="1"/>
</dbReference>
<comment type="caution">
    <text evidence="2">The sequence shown here is derived from an EMBL/GenBank/DDBJ whole genome shotgun (WGS) entry which is preliminary data.</text>
</comment>
<organism evidence="2 3">
    <name type="scientific">Flavobacterium granuli</name>
    <dbReference type="NCBI Taxonomy" id="280093"/>
    <lineage>
        <taxon>Bacteria</taxon>
        <taxon>Pseudomonadati</taxon>
        <taxon>Bacteroidota</taxon>
        <taxon>Flavobacteriia</taxon>
        <taxon>Flavobacteriales</taxon>
        <taxon>Flavobacteriaceae</taxon>
        <taxon>Flavobacterium</taxon>
    </lineage>
</organism>
<keyword evidence="3" id="KW-1185">Reference proteome</keyword>
<name>A0ABU1S2E0_9FLAO</name>
<dbReference type="Gene3D" id="3.40.50.300">
    <property type="entry name" value="P-loop containing nucleotide triphosphate hydrolases"/>
    <property type="match status" value="1"/>
</dbReference>
<evidence type="ECO:0000259" key="1">
    <source>
        <dbReference type="Pfam" id="PF09848"/>
    </source>
</evidence>
<reference evidence="2 3" key="1">
    <citation type="submission" date="2023-07" db="EMBL/GenBank/DDBJ databases">
        <title>Sorghum-associated microbial communities from plants grown in Nebraska, USA.</title>
        <authorList>
            <person name="Schachtman D."/>
        </authorList>
    </citation>
    <scope>NUCLEOTIDE SEQUENCE [LARGE SCALE GENOMIC DNA]</scope>
    <source>
        <strain evidence="2 3">BE124</strain>
    </source>
</reference>
<accession>A0ABU1S2E0</accession>
<dbReference type="SUPFAM" id="SSF52540">
    <property type="entry name" value="P-loop containing nucleoside triphosphate hydrolases"/>
    <property type="match status" value="1"/>
</dbReference>
<dbReference type="InterPro" id="IPR027417">
    <property type="entry name" value="P-loop_NTPase"/>
</dbReference>
<gene>
    <name evidence="2" type="ORF">J2W95_001514</name>
</gene>
<evidence type="ECO:0000313" key="3">
    <source>
        <dbReference type="Proteomes" id="UP001261871"/>
    </source>
</evidence>
<sequence length="494" mass="57622">MKQVNIISLLSAYNDLNKPSFSSYLEYHSIELRVSELKDLKSLVDILITKTKNIALFDKYFIGYKIPQISKEFDLLRIDDETVVNIELKRTSTEDEILTQLIQNKYYLNFLNKELHSFTFVADTGKLYTLDDQNQLVEVSFKKLIEVLSSQNVQKINNIDSYFDPSNYLVSPFNSTKQFIKNKYFLTAHQEEIKKATLKQFALPTTSIISIIGNAGTGKTLLTYDIAKDVSDTKETLVIHCGYLNEGHVALRDKYGWTIIPALNIIHTDLSKYYLIVVDEAQRIYPEQLDHLIKEVKKHSTNILFSYDGQQTLRKGEENNNVAQTIEKEVTIPKFELTDKIRTNKEVATFINCLFSKRRNLKKLNYENIELYYFNNNAEAKLFLSQLQNEDWKIINYTPDRTKTLPYEHHNLEGVEANAHKVIGQEFNNVVAVIGEHFYYKGDYLSTRNYKENPYYHPTKMLFQIVSRTRIKLALIIINNEEVLNRCMEIMNQK</sequence>
<feature type="domain" description="Schlafen group 3-like DNA/RNA helicase" evidence="1">
    <location>
        <begin position="208"/>
        <end position="389"/>
    </location>
</feature>
<proteinExistence type="predicted"/>
<protein>
    <submittedName>
        <fullName evidence="2">Phosphate starvation-inducible protein PhoH</fullName>
    </submittedName>
</protein>
<dbReference type="InterPro" id="IPR018647">
    <property type="entry name" value="SLFN_3-like_DNA/RNA_helicase"/>
</dbReference>